<evidence type="ECO:0000313" key="20">
    <source>
        <dbReference type="Proteomes" id="UP001057753"/>
    </source>
</evidence>
<dbReference type="GO" id="GO:0008955">
    <property type="term" value="F:peptidoglycan glycosyltransferase activity"/>
    <property type="evidence" value="ECO:0007669"/>
    <property type="project" value="UniProtKB-EC"/>
</dbReference>
<proteinExistence type="inferred from homology"/>
<keyword evidence="9" id="KW-0378">Hydrolase</keyword>
<protein>
    <submittedName>
        <fullName evidence="19">PBP1A family penicillin-binding protein</fullName>
    </submittedName>
</protein>
<dbReference type="SUPFAM" id="SSF56601">
    <property type="entry name" value="beta-lactamase/transpeptidase-like"/>
    <property type="match status" value="1"/>
</dbReference>
<evidence type="ECO:0000313" key="19">
    <source>
        <dbReference type="EMBL" id="MCR6097129.1"/>
    </source>
</evidence>
<keyword evidence="6" id="KW-0645">Protease</keyword>
<gene>
    <name evidence="19" type="ORF">HXA33_11215</name>
</gene>
<evidence type="ECO:0000256" key="8">
    <source>
        <dbReference type="ARBA" id="ARBA00022679"/>
    </source>
</evidence>
<comment type="catalytic activity">
    <reaction evidence="16">
        <text>[GlcNAc-(1-&gt;4)-Mur2Ac(oyl-L-Ala-gamma-D-Glu-L-Lys-D-Ala-D-Ala)](n)-di-trans,octa-cis-undecaprenyl diphosphate + beta-D-GlcNAc-(1-&gt;4)-Mur2Ac(oyl-L-Ala-gamma-D-Glu-L-Lys-D-Ala-D-Ala)-di-trans,octa-cis-undecaprenyl diphosphate = [GlcNAc-(1-&gt;4)-Mur2Ac(oyl-L-Ala-gamma-D-Glu-L-Lys-D-Ala-D-Ala)](n+1)-di-trans,octa-cis-undecaprenyl diphosphate + di-trans,octa-cis-undecaprenyl diphosphate + H(+)</text>
        <dbReference type="Rhea" id="RHEA:23708"/>
        <dbReference type="Rhea" id="RHEA-COMP:9602"/>
        <dbReference type="Rhea" id="RHEA-COMP:9603"/>
        <dbReference type="ChEBI" id="CHEBI:15378"/>
        <dbReference type="ChEBI" id="CHEBI:58405"/>
        <dbReference type="ChEBI" id="CHEBI:60033"/>
        <dbReference type="ChEBI" id="CHEBI:78435"/>
        <dbReference type="EC" id="2.4.99.28"/>
    </reaction>
</comment>
<keyword evidence="4" id="KW-1003">Cell membrane</keyword>
<dbReference type="Pfam" id="PF00912">
    <property type="entry name" value="Transgly"/>
    <property type="match status" value="1"/>
</dbReference>
<dbReference type="AlphaFoldDB" id="A0A9Q4FZV2"/>
<dbReference type="GO" id="GO:0008360">
    <property type="term" value="P:regulation of cell shape"/>
    <property type="evidence" value="ECO:0007669"/>
    <property type="project" value="UniProtKB-KW"/>
</dbReference>
<evidence type="ECO:0000256" key="3">
    <source>
        <dbReference type="ARBA" id="ARBA00007739"/>
    </source>
</evidence>
<evidence type="ECO:0000256" key="7">
    <source>
        <dbReference type="ARBA" id="ARBA00022676"/>
    </source>
</evidence>
<reference evidence="19" key="1">
    <citation type="submission" date="2020-06" db="EMBL/GenBank/DDBJ databases">
        <title>Insight into the genomes of haloalkaliphilic bacilli from Kenyan soda lakes.</title>
        <authorList>
            <person name="Mwirichia R."/>
            <person name="Villamizar G.C."/>
            <person name="Poehlein A."/>
            <person name="Mugweru J."/>
            <person name="Kipnyargis A."/>
            <person name="Kiplimo D."/>
            <person name="Orwa P."/>
            <person name="Daniel R."/>
        </authorList>
    </citation>
    <scope>NUCLEOTIDE SEQUENCE</scope>
    <source>
        <strain evidence="19">B1096_S55</strain>
    </source>
</reference>
<evidence type="ECO:0000259" key="18">
    <source>
        <dbReference type="Pfam" id="PF00912"/>
    </source>
</evidence>
<dbReference type="PANTHER" id="PTHR32282">
    <property type="entry name" value="BINDING PROTEIN TRANSPEPTIDASE, PUTATIVE-RELATED"/>
    <property type="match status" value="1"/>
</dbReference>
<dbReference type="Pfam" id="PF00905">
    <property type="entry name" value="Transpeptidase"/>
    <property type="match status" value="1"/>
</dbReference>
<evidence type="ECO:0000256" key="5">
    <source>
        <dbReference type="ARBA" id="ARBA00022645"/>
    </source>
</evidence>
<evidence type="ECO:0000256" key="1">
    <source>
        <dbReference type="ARBA" id="ARBA00004236"/>
    </source>
</evidence>
<feature type="domain" description="Penicillin-binding protein transpeptidase" evidence="17">
    <location>
        <begin position="347"/>
        <end position="585"/>
    </location>
</feature>
<evidence type="ECO:0000256" key="14">
    <source>
        <dbReference type="ARBA" id="ARBA00023316"/>
    </source>
</evidence>
<evidence type="ECO:0000256" key="11">
    <source>
        <dbReference type="ARBA" id="ARBA00022984"/>
    </source>
</evidence>
<dbReference type="Gene3D" id="3.40.710.10">
    <property type="entry name" value="DD-peptidase/beta-lactamase superfamily"/>
    <property type="match status" value="1"/>
</dbReference>
<keyword evidence="14" id="KW-0961">Cell wall biogenesis/degradation</keyword>
<comment type="catalytic activity">
    <reaction evidence="15">
        <text>Preferential cleavage: (Ac)2-L-Lys-D-Ala-|-D-Ala. Also transpeptidation of peptidyl-alanyl moieties that are N-acyl substituents of D-alanine.</text>
        <dbReference type="EC" id="3.4.16.4"/>
    </reaction>
</comment>
<dbReference type="GO" id="GO:0030288">
    <property type="term" value="C:outer membrane-bounded periplasmic space"/>
    <property type="evidence" value="ECO:0007669"/>
    <property type="project" value="TreeGrafter"/>
</dbReference>
<keyword evidence="12" id="KW-0472">Membrane</keyword>
<dbReference type="InterPro" id="IPR012338">
    <property type="entry name" value="Beta-lactam/transpept-like"/>
</dbReference>
<evidence type="ECO:0000256" key="12">
    <source>
        <dbReference type="ARBA" id="ARBA00023136"/>
    </source>
</evidence>
<keyword evidence="11" id="KW-0573">Peptidoglycan synthesis</keyword>
<evidence type="ECO:0000256" key="16">
    <source>
        <dbReference type="ARBA" id="ARBA00049902"/>
    </source>
</evidence>
<keyword evidence="20" id="KW-1185">Reference proteome</keyword>
<keyword evidence="5" id="KW-0121">Carboxypeptidase</keyword>
<feature type="domain" description="Glycosyl transferase family 51" evidence="18">
    <location>
        <begin position="60"/>
        <end position="236"/>
    </location>
</feature>
<dbReference type="GO" id="GO:0009252">
    <property type="term" value="P:peptidoglycan biosynthetic process"/>
    <property type="evidence" value="ECO:0007669"/>
    <property type="project" value="UniProtKB-KW"/>
</dbReference>
<dbReference type="InterPro" id="IPR001264">
    <property type="entry name" value="Glyco_trans_51"/>
</dbReference>
<dbReference type="GO" id="GO:0071555">
    <property type="term" value="P:cell wall organization"/>
    <property type="evidence" value="ECO:0007669"/>
    <property type="project" value="UniProtKB-KW"/>
</dbReference>
<dbReference type="GO" id="GO:0006508">
    <property type="term" value="P:proteolysis"/>
    <property type="evidence" value="ECO:0007669"/>
    <property type="project" value="UniProtKB-KW"/>
</dbReference>
<dbReference type="InterPro" id="IPR050396">
    <property type="entry name" value="Glycosyltr_51/Transpeptidase"/>
</dbReference>
<dbReference type="InterPro" id="IPR001460">
    <property type="entry name" value="PCN-bd_Tpept"/>
</dbReference>
<keyword evidence="10" id="KW-0133">Cell shape</keyword>
<comment type="subcellular location">
    <subcellularLocation>
        <location evidence="1">Cell membrane</location>
    </subcellularLocation>
</comment>
<keyword evidence="8" id="KW-0808">Transferase</keyword>
<name>A0A9Q4FZV2_SALAG</name>
<dbReference type="InterPro" id="IPR036950">
    <property type="entry name" value="PBP_transglycosylase"/>
</dbReference>
<evidence type="ECO:0000256" key="13">
    <source>
        <dbReference type="ARBA" id="ARBA00023268"/>
    </source>
</evidence>
<keyword evidence="13" id="KW-0511">Multifunctional enzyme</keyword>
<dbReference type="GO" id="GO:0005886">
    <property type="term" value="C:plasma membrane"/>
    <property type="evidence" value="ECO:0007669"/>
    <property type="project" value="UniProtKB-SubCell"/>
</dbReference>
<dbReference type="PANTHER" id="PTHR32282:SF11">
    <property type="entry name" value="PENICILLIN-BINDING PROTEIN 1B"/>
    <property type="match status" value="1"/>
</dbReference>
<dbReference type="Gene3D" id="1.10.3810.10">
    <property type="entry name" value="Biosynthetic peptidoglycan transglycosylase-like"/>
    <property type="match status" value="1"/>
</dbReference>
<dbReference type="InterPro" id="IPR023346">
    <property type="entry name" value="Lysozyme-like_dom_sf"/>
</dbReference>
<dbReference type="GO" id="GO:0008658">
    <property type="term" value="F:penicillin binding"/>
    <property type="evidence" value="ECO:0007669"/>
    <property type="project" value="InterPro"/>
</dbReference>
<dbReference type="SUPFAM" id="SSF53955">
    <property type="entry name" value="Lysozyme-like"/>
    <property type="match status" value="1"/>
</dbReference>
<dbReference type="FunFam" id="1.10.3810.10:FF:000001">
    <property type="entry name" value="Penicillin-binding protein 1A"/>
    <property type="match status" value="1"/>
</dbReference>
<dbReference type="GO" id="GO:0009002">
    <property type="term" value="F:serine-type D-Ala-D-Ala carboxypeptidase activity"/>
    <property type="evidence" value="ECO:0007669"/>
    <property type="project" value="UniProtKB-EC"/>
</dbReference>
<evidence type="ECO:0000256" key="15">
    <source>
        <dbReference type="ARBA" id="ARBA00034000"/>
    </source>
</evidence>
<comment type="caution">
    <text evidence="19">The sequence shown here is derived from an EMBL/GenBank/DDBJ whole genome shotgun (WGS) entry which is preliminary data.</text>
</comment>
<dbReference type="EMBL" id="JABXYM010000001">
    <property type="protein sequence ID" value="MCR6097129.1"/>
    <property type="molecule type" value="Genomic_DNA"/>
</dbReference>
<dbReference type="NCBIfam" id="TIGR02074">
    <property type="entry name" value="PBP_1a_fam"/>
    <property type="match status" value="1"/>
</dbReference>
<evidence type="ECO:0000259" key="17">
    <source>
        <dbReference type="Pfam" id="PF00905"/>
    </source>
</evidence>
<evidence type="ECO:0000256" key="10">
    <source>
        <dbReference type="ARBA" id="ARBA00022960"/>
    </source>
</evidence>
<evidence type="ECO:0000256" key="4">
    <source>
        <dbReference type="ARBA" id="ARBA00022475"/>
    </source>
</evidence>
<comment type="similarity">
    <text evidence="3">In the N-terminal section; belongs to the glycosyltransferase 51 family.</text>
</comment>
<accession>A0A9Q4FZV2</accession>
<sequence>MRMMAGNLFIILFIGIFTLFFMETTKEMSSAQSLQTVLDDAVELEQITLHSNSLILDRDGNTISDIFSAENRIYLPYNEIPDMFKHAFLAAEDQSFFDHPGFDMTGIARAFIVNIQHQSIEQGGSTITQQLARNLYLTHDQSYERKISELLYSYHIEQVMEKEEILELYLNTVYFSNGVYGIEAASHYYFNKTAHELTLAEIAFLSSVPNNPAHYNPLTNSDATHERKEWILAKMKEQDYISNDDYEEALDKKISLSNFEKSDEYPDYITYVYYELEQLIAKEEGYAQQLKSASNDEARQDIEIKLQERVQHLLASGITVDTALDPNVQSHAVKTINNRLSSTDIQGAVSVIDHEASEIVAMTGGTSYEKFNFHRGYQAYRQPGSAIKPLLVYAPLIDTTKMSSSSLIDAGPIRRGQYEPQNFGGAVYGKVTLEEALKNSYNTAAVRILDMVGIEASFNYLDQFDFKKITSNDHVLPAALGGLSEGVSVHELTQAYTIFATDGIYTSPKAIRGVYDMDGELLYEWPRKETEVWTNDTVNEMRKMLGKVITEGTGRRARFSTSGYLGGKTGTTNDYHDLWFVGSSNRYTTGLWLGKDNPSSLYQQSQNHIHTQLWRDIMAGIH</sequence>
<organism evidence="19 20">
    <name type="scientific">Salipaludibacillus agaradhaerens</name>
    <name type="common">Bacillus agaradhaerens</name>
    <dbReference type="NCBI Taxonomy" id="76935"/>
    <lineage>
        <taxon>Bacteria</taxon>
        <taxon>Bacillati</taxon>
        <taxon>Bacillota</taxon>
        <taxon>Bacilli</taxon>
        <taxon>Bacillales</taxon>
        <taxon>Bacillaceae</taxon>
    </lineage>
</organism>
<evidence type="ECO:0000256" key="6">
    <source>
        <dbReference type="ARBA" id="ARBA00022670"/>
    </source>
</evidence>
<dbReference type="RefSeq" id="WP_257822877.1">
    <property type="nucleotide sequence ID" value="NZ_JABXYM010000001.1"/>
</dbReference>
<evidence type="ECO:0000256" key="2">
    <source>
        <dbReference type="ARBA" id="ARBA00007090"/>
    </source>
</evidence>
<dbReference type="Proteomes" id="UP001057753">
    <property type="component" value="Unassembled WGS sequence"/>
</dbReference>
<comment type="similarity">
    <text evidence="2">In the C-terminal section; belongs to the transpeptidase family.</text>
</comment>
<evidence type="ECO:0000256" key="9">
    <source>
        <dbReference type="ARBA" id="ARBA00022801"/>
    </source>
</evidence>
<keyword evidence="7" id="KW-0328">Glycosyltransferase</keyword>